<sequence>MKMLKKMEVVITGKLGSDLNLGQENQIIDARILGVALVVRNFIIVNIILDISLDLTRPTQPNQTENLIERFL</sequence>
<protein>
    <submittedName>
        <fullName evidence="1">Uncharacterized protein</fullName>
    </submittedName>
</protein>
<gene>
    <name evidence="1" type="ORF">RHSIM_Rhsim02G0171200</name>
</gene>
<organism evidence="1 2">
    <name type="scientific">Rhododendron simsii</name>
    <name type="common">Sims's rhododendron</name>
    <dbReference type="NCBI Taxonomy" id="118357"/>
    <lineage>
        <taxon>Eukaryota</taxon>
        <taxon>Viridiplantae</taxon>
        <taxon>Streptophyta</taxon>
        <taxon>Embryophyta</taxon>
        <taxon>Tracheophyta</taxon>
        <taxon>Spermatophyta</taxon>
        <taxon>Magnoliopsida</taxon>
        <taxon>eudicotyledons</taxon>
        <taxon>Gunneridae</taxon>
        <taxon>Pentapetalae</taxon>
        <taxon>asterids</taxon>
        <taxon>Ericales</taxon>
        <taxon>Ericaceae</taxon>
        <taxon>Ericoideae</taxon>
        <taxon>Rhodoreae</taxon>
        <taxon>Rhododendron</taxon>
    </lineage>
</organism>
<evidence type="ECO:0000313" key="1">
    <source>
        <dbReference type="EMBL" id="KAF7150278.1"/>
    </source>
</evidence>
<dbReference type="OrthoDB" id="10533149at2759"/>
<evidence type="ECO:0000313" key="2">
    <source>
        <dbReference type="Proteomes" id="UP000626092"/>
    </source>
</evidence>
<reference evidence="1" key="1">
    <citation type="submission" date="2019-11" db="EMBL/GenBank/DDBJ databases">
        <authorList>
            <person name="Liu Y."/>
            <person name="Hou J."/>
            <person name="Li T.-Q."/>
            <person name="Guan C.-H."/>
            <person name="Wu X."/>
            <person name="Wu H.-Z."/>
            <person name="Ling F."/>
            <person name="Zhang R."/>
            <person name="Shi X.-G."/>
            <person name="Ren J.-P."/>
            <person name="Chen E.-F."/>
            <person name="Sun J.-M."/>
        </authorList>
    </citation>
    <scope>NUCLEOTIDE SEQUENCE</scope>
    <source>
        <strain evidence="1">Adult_tree_wgs_1</strain>
        <tissue evidence="1">Leaves</tissue>
    </source>
</reference>
<comment type="caution">
    <text evidence="1">The sequence shown here is derived from an EMBL/GenBank/DDBJ whole genome shotgun (WGS) entry which is preliminary data.</text>
</comment>
<name>A0A834HA21_RHOSS</name>
<keyword evidence="2" id="KW-1185">Reference proteome</keyword>
<accession>A0A834HA21</accession>
<dbReference type="Proteomes" id="UP000626092">
    <property type="component" value="Unassembled WGS sequence"/>
</dbReference>
<proteinExistence type="predicted"/>
<dbReference type="AlphaFoldDB" id="A0A834HA21"/>
<dbReference type="EMBL" id="WJXA01000002">
    <property type="protein sequence ID" value="KAF7150278.1"/>
    <property type="molecule type" value="Genomic_DNA"/>
</dbReference>